<dbReference type="InterPro" id="IPR050493">
    <property type="entry name" value="FAD-dep_Monooxygenase_BioMet"/>
</dbReference>
<keyword evidence="2" id="KW-0285">Flavoprotein</keyword>
<dbReference type="PANTHER" id="PTHR13789:SF306">
    <property type="entry name" value="HYDROXYLASE, PUTATIVE-RELATED"/>
    <property type="match status" value="1"/>
</dbReference>
<evidence type="ECO:0000256" key="2">
    <source>
        <dbReference type="ARBA" id="ARBA00022630"/>
    </source>
</evidence>
<dbReference type="PRINTS" id="PR00420">
    <property type="entry name" value="RNGMNOXGNASE"/>
</dbReference>
<dbReference type="OrthoDB" id="420606at2759"/>
<gene>
    <name evidence="7" type="ORF">CFD26_105639</name>
</gene>
<dbReference type="InterPro" id="IPR036188">
    <property type="entry name" value="FAD/NAD-bd_sf"/>
</dbReference>
<keyword evidence="8" id="KW-1185">Reference proteome</keyword>
<dbReference type="EMBL" id="NIDN02000149">
    <property type="protein sequence ID" value="RLL95517.1"/>
    <property type="molecule type" value="Genomic_DNA"/>
</dbReference>
<keyword evidence="5" id="KW-0503">Monooxygenase</keyword>
<dbReference type="Pfam" id="PF01494">
    <property type="entry name" value="FAD_binding_3"/>
    <property type="match status" value="1"/>
</dbReference>
<accession>A0A421D074</accession>
<dbReference type="GO" id="GO:0004497">
    <property type="term" value="F:monooxygenase activity"/>
    <property type="evidence" value="ECO:0007669"/>
    <property type="project" value="UniProtKB-KW"/>
</dbReference>
<evidence type="ECO:0000256" key="1">
    <source>
        <dbReference type="ARBA" id="ARBA00007992"/>
    </source>
</evidence>
<dbReference type="SUPFAM" id="SSF51905">
    <property type="entry name" value="FAD/NAD(P)-binding domain"/>
    <property type="match status" value="1"/>
</dbReference>
<evidence type="ECO:0000256" key="3">
    <source>
        <dbReference type="ARBA" id="ARBA00022827"/>
    </source>
</evidence>
<name>A0A421D074_9EURO</name>
<dbReference type="PANTHER" id="PTHR13789">
    <property type="entry name" value="MONOOXYGENASE"/>
    <property type="match status" value="1"/>
</dbReference>
<evidence type="ECO:0000259" key="6">
    <source>
        <dbReference type="Pfam" id="PF01494"/>
    </source>
</evidence>
<proteinExistence type="inferred from homology"/>
<dbReference type="GO" id="GO:0071949">
    <property type="term" value="F:FAD binding"/>
    <property type="evidence" value="ECO:0007669"/>
    <property type="project" value="InterPro"/>
</dbReference>
<dbReference type="AlphaFoldDB" id="A0A421D074"/>
<dbReference type="Proteomes" id="UP000215289">
    <property type="component" value="Unassembled WGS sequence"/>
</dbReference>
<dbReference type="STRING" id="1245748.A0A421D074"/>
<keyword evidence="3" id="KW-0274">FAD</keyword>
<evidence type="ECO:0000313" key="8">
    <source>
        <dbReference type="Proteomes" id="UP000215289"/>
    </source>
</evidence>
<keyword evidence="4" id="KW-0560">Oxidoreductase</keyword>
<organism evidence="7 8">
    <name type="scientific">Aspergillus turcosus</name>
    <dbReference type="NCBI Taxonomy" id="1245748"/>
    <lineage>
        <taxon>Eukaryota</taxon>
        <taxon>Fungi</taxon>
        <taxon>Dikarya</taxon>
        <taxon>Ascomycota</taxon>
        <taxon>Pezizomycotina</taxon>
        <taxon>Eurotiomycetes</taxon>
        <taxon>Eurotiomycetidae</taxon>
        <taxon>Eurotiales</taxon>
        <taxon>Aspergillaceae</taxon>
        <taxon>Aspergillus</taxon>
        <taxon>Aspergillus subgen. Fumigati</taxon>
    </lineage>
</organism>
<dbReference type="SUPFAM" id="SSF54373">
    <property type="entry name" value="FAD-linked reductases, C-terminal domain"/>
    <property type="match status" value="1"/>
</dbReference>
<dbReference type="Gene3D" id="3.50.50.60">
    <property type="entry name" value="FAD/NAD(P)-binding domain"/>
    <property type="match status" value="1"/>
</dbReference>
<evidence type="ECO:0000313" key="7">
    <source>
        <dbReference type="EMBL" id="RLL95517.1"/>
    </source>
</evidence>
<evidence type="ECO:0000256" key="5">
    <source>
        <dbReference type="ARBA" id="ARBA00023033"/>
    </source>
</evidence>
<feature type="domain" description="FAD-binding" evidence="6">
    <location>
        <begin position="46"/>
        <end position="393"/>
    </location>
</feature>
<comment type="similarity">
    <text evidence="1">Belongs to the paxM FAD-dependent monooxygenase family.</text>
</comment>
<comment type="caution">
    <text evidence="7">The sequence shown here is derived from an EMBL/GenBank/DDBJ whole genome shotgun (WGS) entry which is preliminary data.</text>
</comment>
<reference evidence="7 8" key="1">
    <citation type="submission" date="2018-08" db="EMBL/GenBank/DDBJ databases">
        <title>Draft genome sequences of two Aspergillus turcosus clinical strains isolated from bronchoalveolar lavage fluid: one azole-susceptible and the other azole-resistant.</title>
        <authorList>
            <person name="Parent-Michaud M."/>
            <person name="Dufresne P.J."/>
            <person name="Fournier E."/>
            <person name="Martineau C."/>
            <person name="Moreira S."/>
            <person name="Perkins V."/>
            <person name="De Repentigny L."/>
            <person name="Dufresne S.F."/>
        </authorList>
    </citation>
    <scope>NUCLEOTIDE SEQUENCE [LARGE SCALE GENOMIC DNA]</scope>
    <source>
        <strain evidence="7">HMR AF 1038</strain>
    </source>
</reference>
<dbReference type="InterPro" id="IPR002938">
    <property type="entry name" value="FAD-bd"/>
</dbReference>
<sequence>MAILPDNRNEEQMPTYPSNCLQFAKTLEGVLPSAPKPTGAPVGLNILLVGAGLGGLATAIALTQAGHKVTIYEQTPVLAEVGAGIQIPSNATRILFELGLEPYLKPYVTSPESISFRRWQNGTVIGKTRLLPDFIDNFHAPYYVIHRADFHSALCRKAQDMGIEIRLGARVANYDPVLGSITLEDGTSHTGDLVVAADAGIKSLARKVLLDGEEIPFRKPGFAAYRAVVDVNRMRQDPEVSWILERPALNIWIGDSRHVMTYTIGAGKAFNMVLSHPDTSDPAMWDVRTALQDMKAEFEGWDPVLTKIIGMVEKTIKWPLVSGSLLNRWMRGKLVILGDAAHAMLPYMSQGAAMAVEDGVALARSLSHMQSPEQLSEALAIFEKVRVVRAGQMQEASLLNGQLWHFADGPLQEARDAAMAREVEGLPFSHSPNQWSDPATQMWCYGYETEREIDRAWTEREAVAERVESRYRNIMI</sequence>
<evidence type="ECO:0000256" key="4">
    <source>
        <dbReference type="ARBA" id="ARBA00023002"/>
    </source>
</evidence>
<protein>
    <recommendedName>
        <fullName evidence="6">FAD-binding domain-containing protein</fullName>
    </recommendedName>
</protein>
<dbReference type="FunFam" id="3.50.50.60:FF:000115">
    <property type="entry name" value="Salicylate hydroxylase, putative"/>
    <property type="match status" value="1"/>
</dbReference>